<gene>
    <name evidence="2" type="ORF">EYS09_26820</name>
</gene>
<sequence length="109" mass="10625">MSAHHTSPTSEERGGIPLAAAGRAEDDAPEQPPTMNQLLAACAAASAVSTPPRAPAAARVGKPAGPVDENTESAEDTEDAADADRTAAGPGAGARTGRPPAATQGCDAA</sequence>
<name>A0A4Q9HRA6_STRKA</name>
<dbReference type="Proteomes" id="UP000292452">
    <property type="component" value="Unassembled WGS sequence"/>
</dbReference>
<keyword evidence="3" id="KW-1185">Reference proteome</keyword>
<evidence type="ECO:0000256" key="1">
    <source>
        <dbReference type="SAM" id="MobiDB-lite"/>
    </source>
</evidence>
<protein>
    <submittedName>
        <fullName evidence="2">Uncharacterized protein</fullName>
    </submittedName>
</protein>
<feature type="compositionally biased region" description="Acidic residues" evidence="1">
    <location>
        <begin position="69"/>
        <end position="81"/>
    </location>
</feature>
<dbReference type="RefSeq" id="WP_131125172.1">
    <property type="nucleotide sequence ID" value="NZ_SIXH01000311.1"/>
</dbReference>
<proteinExistence type="predicted"/>
<organism evidence="2 3">
    <name type="scientific">Streptomyces kasugaensis</name>
    <dbReference type="NCBI Taxonomy" id="1946"/>
    <lineage>
        <taxon>Bacteria</taxon>
        <taxon>Bacillati</taxon>
        <taxon>Actinomycetota</taxon>
        <taxon>Actinomycetes</taxon>
        <taxon>Kitasatosporales</taxon>
        <taxon>Streptomycetaceae</taxon>
        <taxon>Streptomyces</taxon>
    </lineage>
</organism>
<evidence type="ECO:0000313" key="3">
    <source>
        <dbReference type="Proteomes" id="UP000292452"/>
    </source>
</evidence>
<feature type="compositionally biased region" description="Low complexity" evidence="1">
    <location>
        <begin position="86"/>
        <end position="103"/>
    </location>
</feature>
<comment type="caution">
    <text evidence="2">The sequence shown here is derived from an EMBL/GenBank/DDBJ whole genome shotgun (WGS) entry which is preliminary data.</text>
</comment>
<accession>A0A4Q9HRA6</accession>
<dbReference type="AlphaFoldDB" id="A0A4Q9HRA6"/>
<reference evidence="2 3" key="1">
    <citation type="submission" date="2019-02" db="EMBL/GenBank/DDBJ databases">
        <title>Draft Genome Sequence of Streptomyces sp. AM-2504, identified by 16S rRNA comparative analysis as a Streptomyces Kasugaensis strain.</title>
        <authorList>
            <person name="Napolioni V."/>
            <person name="Giuliodori A.M."/>
            <person name="Spurio R."/>
            <person name="Fabbretti A."/>
        </authorList>
    </citation>
    <scope>NUCLEOTIDE SEQUENCE [LARGE SCALE GENOMIC DNA]</scope>
    <source>
        <strain evidence="2 3">AM-2504</strain>
    </source>
</reference>
<dbReference type="EMBL" id="SIXH01000311">
    <property type="protein sequence ID" value="TBO56650.1"/>
    <property type="molecule type" value="Genomic_DNA"/>
</dbReference>
<feature type="region of interest" description="Disordered" evidence="1">
    <location>
        <begin position="1"/>
        <end position="109"/>
    </location>
</feature>
<evidence type="ECO:0000313" key="2">
    <source>
        <dbReference type="EMBL" id="TBO56650.1"/>
    </source>
</evidence>